<dbReference type="VEuPathDB" id="PiroplasmaDB:BBOV_IV006390"/>
<dbReference type="GeneID" id="5478800"/>
<dbReference type="Proteomes" id="UP000002173">
    <property type="component" value="Unassembled WGS sequence"/>
</dbReference>
<protein>
    <submittedName>
        <fullName evidence="4">SmORF</fullName>
    </submittedName>
</protein>
<evidence type="ECO:0000256" key="2">
    <source>
        <dbReference type="SAM" id="SignalP"/>
    </source>
</evidence>
<feature type="compositionally biased region" description="Basic and acidic residues" evidence="1">
    <location>
        <begin position="151"/>
        <end position="175"/>
    </location>
</feature>
<evidence type="ECO:0000256" key="1">
    <source>
        <dbReference type="SAM" id="MobiDB-lite"/>
    </source>
</evidence>
<feature type="domain" description="SmORF-like" evidence="3">
    <location>
        <begin position="121"/>
        <end position="211"/>
    </location>
</feature>
<dbReference type="InterPro" id="IPR056315">
    <property type="entry name" value="SmORF-like_dom_apicomplexa"/>
</dbReference>
<gene>
    <name evidence="4" type="ORF">BBOV_IV006390</name>
</gene>
<evidence type="ECO:0000259" key="3">
    <source>
        <dbReference type="Pfam" id="PF23503"/>
    </source>
</evidence>
<dbReference type="InParanoid" id="A7AR29"/>
<feature type="chain" id="PRO_5002706172" evidence="2">
    <location>
        <begin position="25"/>
        <end position="459"/>
    </location>
</feature>
<evidence type="ECO:0000313" key="5">
    <source>
        <dbReference type="Proteomes" id="UP000002173"/>
    </source>
</evidence>
<sequence length="459" mass="53226">MVNVNRLPKLCVVVALGLSATATSTDVAQEQPRKESFLSRFLGKKGEPTTKHHEAPVHTETAHLLMFPLEWYLLPYPINRKYLLKALPSNLAAKVPEDCNEPIKPEFQQLVILLPTNFTKIVSLNTLWKLSVLVAFGVSTTATATDVAQEQPKKEELENGSLRNKEKPGTKPVEVKEATRITTKRNSDPNDPPMFSVEWYLLPKPLNRASLRERLPWFAQNTVPRDCNQPIAPPTEKYIRNHFSWVEKQKQKESSSADATTTNVSQPKKGSFLSRFFSKNNKQVDIPDLPKYSLEWYFLPKEESRKHLRDRLPYASKGVVASDCRESIAPVFEKRIRDYLSLYTVDWYLLPKPENRATLRNSLPKDLVEKVPEDCMEHIEPEVEDYIRKYFLWYCFEWYLLPKPENRAALRNSLPEDLAAKVPEDCNEPISPDVEELIREHFTVIEKKQRPNRFWYLHL</sequence>
<reference evidence="5" key="3">
    <citation type="journal article" date="2021" name="Int. J. Parasitol.">
        <title>Comparative analysis of gene expression between Babesia bovis blood stages and kinetes allowed by improved genome annotation.</title>
        <authorList>
            <person name="Ueti M.W."/>
            <person name="Johnson W.C."/>
            <person name="Kappmeyer L.S."/>
            <person name="Herndon D.R."/>
            <person name="Mousel M.R."/>
            <person name="Reif K.E."/>
            <person name="Taus N.S."/>
            <person name="Ifeonu O.O."/>
            <person name="Silva J.C."/>
            <person name="Suarez C.E."/>
            <person name="Brayton K.A."/>
        </authorList>
    </citation>
    <scope>NUCLEOTIDE SEQUENCE [LARGE SCALE GENOMIC DNA]</scope>
</reference>
<comment type="caution">
    <text evidence="4">The sequence shown here is derived from an EMBL/GenBank/DDBJ whole genome shotgun (WGS) entry which is preliminary data.</text>
</comment>
<dbReference type="AlphaFoldDB" id="A7AR29"/>
<dbReference type="Pfam" id="PF23503">
    <property type="entry name" value="Microp_apicomplexa_5"/>
    <property type="match status" value="2"/>
</dbReference>
<keyword evidence="5" id="KW-1185">Reference proteome</keyword>
<feature type="region of interest" description="Disordered" evidence="1">
    <location>
        <begin position="145"/>
        <end position="175"/>
    </location>
</feature>
<proteinExistence type="predicted"/>
<feature type="signal peptide" evidence="2">
    <location>
        <begin position="1"/>
        <end position="24"/>
    </location>
</feature>
<reference evidence="4 5" key="1">
    <citation type="journal article" date="2007" name="PLoS Pathog.">
        <title>Genome sequence of Babesia bovis and comparative analysis of apicomplexan hemoprotozoa.</title>
        <authorList>
            <person name="Brayton K.A."/>
            <person name="Lau A.O.T."/>
            <person name="Herndon D.R."/>
            <person name="Hannick L."/>
            <person name="Kappmeyer L.S."/>
            <person name="Berens S.J."/>
            <person name="Bidwell S.L."/>
            <person name="Brown W.C."/>
            <person name="Crabtree J."/>
            <person name="Fadrosh D."/>
            <person name="Feldblum T."/>
            <person name="Forberger H.A."/>
            <person name="Haas B.J."/>
            <person name="Howell J.M."/>
            <person name="Khouri H."/>
            <person name="Koo H."/>
            <person name="Mann D.J."/>
            <person name="Norimine J."/>
            <person name="Paulsen I.T."/>
            <person name="Radune D."/>
            <person name="Ren Q."/>
            <person name="Smith R.K. Jr."/>
            <person name="Suarez C.E."/>
            <person name="White O."/>
            <person name="Wortman J.R."/>
            <person name="Knowles D.P. Jr."/>
            <person name="McElwain T.F."/>
            <person name="Nene V.M."/>
        </authorList>
    </citation>
    <scope>NUCLEOTIDE SEQUENCE [LARGE SCALE GENOMIC DNA]</scope>
    <source>
        <strain evidence="4">T2Bo</strain>
    </source>
</reference>
<evidence type="ECO:0000313" key="4">
    <source>
        <dbReference type="EMBL" id="EDO06998.1"/>
    </source>
</evidence>
<name>A7AR29_BABBO</name>
<organism evidence="4 5">
    <name type="scientific">Babesia bovis</name>
    <dbReference type="NCBI Taxonomy" id="5865"/>
    <lineage>
        <taxon>Eukaryota</taxon>
        <taxon>Sar</taxon>
        <taxon>Alveolata</taxon>
        <taxon>Apicomplexa</taxon>
        <taxon>Aconoidasida</taxon>
        <taxon>Piroplasmida</taxon>
        <taxon>Babesiidae</taxon>
        <taxon>Babesia</taxon>
    </lineage>
</organism>
<reference evidence="5" key="2">
    <citation type="journal article" date="2020" name="Data Brief">
        <title>Transcriptome dataset of Babesia bovis life stages within vertebrate and invertebrate hosts.</title>
        <authorList>
            <person name="Ueti M.W."/>
            <person name="Johnson W.C."/>
            <person name="Kappmeyer L.S."/>
            <person name="Herndon D.R."/>
            <person name="Mousel M.R."/>
            <person name="Reif K.E."/>
            <person name="Taus N.S."/>
            <person name="Ifeonu O.O."/>
            <person name="Silva J.C."/>
            <person name="Suarez C.E."/>
            <person name="Brayton K.A."/>
        </authorList>
    </citation>
    <scope>NUCLEOTIDE SEQUENCE [LARGE SCALE GENOMIC DNA]</scope>
</reference>
<accession>A7AR29</accession>
<dbReference type="EMBL" id="AAXT01000002">
    <property type="protein sequence ID" value="EDO06998.1"/>
    <property type="molecule type" value="Genomic_DNA"/>
</dbReference>
<feature type="domain" description="SmORF-like" evidence="3">
    <location>
        <begin position="1"/>
        <end position="83"/>
    </location>
</feature>
<dbReference type="KEGG" id="bbo:BBOV_IV006390"/>
<keyword evidence="2" id="KW-0732">Signal</keyword>